<accession>A0A8H3ZXH0</accession>
<evidence type="ECO:0000313" key="5">
    <source>
        <dbReference type="Proteomes" id="UP000434172"/>
    </source>
</evidence>
<dbReference type="EMBL" id="WOWK01000018">
    <property type="protein sequence ID" value="KAF0328255.1"/>
    <property type="molecule type" value="Genomic_DNA"/>
</dbReference>
<evidence type="ECO:0000256" key="1">
    <source>
        <dbReference type="SAM" id="MobiDB-lite"/>
    </source>
</evidence>
<feature type="signal peptide" evidence="3">
    <location>
        <begin position="1"/>
        <end position="17"/>
    </location>
</feature>
<dbReference type="OrthoDB" id="5427059at2759"/>
<keyword evidence="2" id="KW-0812">Transmembrane</keyword>
<feature type="region of interest" description="Disordered" evidence="1">
    <location>
        <begin position="154"/>
        <end position="188"/>
    </location>
</feature>
<keyword evidence="3" id="KW-0732">Signal</keyword>
<name>A0A8H3ZXH0_9PEZI</name>
<evidence type="ECO:0000256" key="3">
    <source>
        <dbReference type="SAM" id="SignalP"/>
    </source>
</evidence>
<evidence type="ECO:0000313" key="4">
    <source>
        <dbReference type="EMBL" id="KAF0328255.1"/>
    </source>
</evidence>
<protein>
    <submittedName>
        <fullName evidence="4">Major facilitator superfamily transporter multidrug resistance</fullName>
    </submittedName>
</protein>
<feature type="chain" id="PRO_5034987102" evidence="3">
    <location>
        <begin position="18"/>
        <end position="1256"/>
    </location>
</feature>
<gene>
    <name evidence="4" type="ORF">GQ607_004407</name>
</gene>
<keyword evidence="2" id="KW-1133">Transmembrane helix</keyword>
<keyword evidence="5" id="KW-1185">Reference proteome</keyword>
<sequence length="1256" mass="140718">MYREILGLAYLAAIASAQCYLPNGTNRASTLDVGNNTYKPCDGNGHSMCCNTYTGDVCRDGFCWNESGRVLWRESCTDPTWQSPKCLKLCIDSSIKVDANRTQAQTDIVVTQCADGTYCCGNADPARKCCQAGKGVRVVNGQVVASSSTTSSATVSATTSASTADSSNSVETTTADTSTDTSDSSSDSNRAAIIGGAVGGTVGALLLIGGIVAFMLHGRKQKTVTEATHLGLVGGSGSNASVTGAGDGVYFKEMSADQQRFELYGGTPPLFFKAMLSIRIMIMVIEFLPSWIPPPLSTNIASHLHTRNPRQRQIPARMAKLTELPCEIITDILEEGSVRDIYTAIRTCRCIRDCFKQRPSLASQVILRQIPEALLPYAVAALYADHLPIPRTEAMVQNLINWLGPSFLPTAISLVRRLGLGNLLKLEDLHNIIHSMALDYANEAWDFMQTTNMHVPSPGTLQLSRNEYLRFCRAFYRVEIRHSIERPKPVGPHRPRAWNEGEDFLHPLPSYDREQMGCVLEYQERLFLNSVHEVLAHDVAMGHIGVNYVEAHEDHVIQDWATILLASWLSANIVSQLKRGLRFLVKITSDLSYDEKKNLLYAKYGPGEWADLWKSLDADRDWLEEDRQLADDPWVQNEDGGLIHVFKDRVDAMDLDLGPRGAFMRSISRALADLTTIDSIPTDGLRDRAYVLWDRDRLLQLQAGWVFPPGSLNPMDFLAYEPKPRRRPAYGERLAAEKALKESLQARKEIWDKGGSGYWSADDLSKVVWGGERWTPHEYPPKDRYVLFDDKMASITDLPRELIGAIVAEVSTLQDLDNLMRASRCFLQAVHAWPAIPHIVLRRQLLMELPSGLMAYAIGIVEAGNLPRPRSSKHAGRAMSRVLYQVAHDPDHSLNLVSTLCFNDLIKIRNTHKTILSLANAMARDAWKMLRDVDGVVSGDLILSGREHQRITKAIYETELLSTVFGDESWETADLDVFYGADGDIYLASKTPWEIEAIGCVLDFFEKRLFEARQSWTVALDVFTHDVEFGWSSFDYVRRGSDNGDTMMLVSGGVNFVHRLIQEPSYQKKRDMLWTKHNDDSDAVLISIMLAEFSRSPLRQPSSQQLAIWYREEYPQAGEDLDDKGPQMAFDQTLLGQPPFFHPIYAGQRERGYIFWDANRLMANNHKLLNLVKRTLPTTNQTCYLTSRGMVYQDNTAARLLAMEASWDERAAIYEEGGRGFLKDGDYNGIQWTGEKMKNSDGEQDETSDEDSDDEE</sequence>
<proteinExistence type="predicted"/>
<feature type="compositionally biased region" description="Acidic residues" evidence="1">
    <location>
        <begin position="1242"/>
        <end position="1256"/>
    </location>
</feature>
<feature type="transmembrane region" description="Helical" evidence="2">
    <location>
        <begin position="191"/>
        <end position="216"/>
    </location>
</feature>
<comment type="caution">
    <text evidence="4">The sequence shown here is derived from an EMBL/GenBank/DDBJ whole genome shotgun (WGS) entry which is preliminary data.</text>
</comment>
<organism evidence="4 5">
    <name type="scientific">Colletotrichum asianum</name>
    <dbReference type="NCBI Taxonomy" id="702518"/>
    <lineage>
        <taxon>Eukaryota</taxon>
        <taxon>Fungi</taxon>
        <taxon>Dikarya</taxon>
        <taxon>Ascomycota</taxon>
        <taxon>Pezizomycotina</taxon>
        <taxon>Sordariomycetes</taxon>
        <taxon>Hypocreomycetidae</taxon>
        <taxon>Glomerellales</taxon>
        <taxon>Glomerellaceae</taxon>
        <taxon>Colletotrichum</taxon>
        <taxon>Colletotrichum gloeosporioides species complex</taxon>
    </lineage>
</organism>
<reference evidence="4 5" key="1">
    <citation type="submission" date="2019-12" db="EMBL/GenBank/DDBJ databases">
        <title>A genome sequence resource for the geographically widespread anthracnose pathogen Colletotrichum asianum.</title>
        <authorList>
            <person name="Meng Y."/>
        </authorList>
    </citation>
    <scope>NUCLEOTIDE SEQUENCE [LARGE SCALE GENOMIC DNA]</scope>
    <source>
        <strain evidence="4 5">ICMP 18580</strain>
    </source>
</reference>
<evidence type="ECO:0000256" key="2">
    <source>
        <dbReference type="SAM" id="Phobius"/>
    </source>
</evidence>
<keyword evidence="2" id="KW-0472">Membrane</keyword>
<dbReference type="AlphaFoldDB" id="A0A8H3ZXH0"/>
<feature type="region of interest" description="Disordered" evidence="1">
    <location>
        <begin position="1232"/>
        <end position="1256"/>
    </location>
</feature>
<dbReference type="Proteomes" id="UP000434172">
    <property type="component" value="Unassembled WGS sequence"/>
</dbReference>